<dbReference type="AlphaFoldDB" id="A0A3E1EWH8"/>
<dbReference type="InterPro" id="IPR038231">
    <property type="entry name" value="MepB-like_sf"/>
</dbReference>
<comment type="caution">
    <text evidence="1">The sequence shown here is derived from an EMBL/GenBank/DDBJ whole genome shotgun (WGS) entry which is preliminary data.</text>
</comment>
<organism evidence="1 2">
    <name type="scientific">Brumimicrobium aurantiacum</name>
    <dbReference type="NCBI Taxonomy" id="1737063"/>
    <lineage>
        <taxon>Bacteria</taxon>
        <taxon>Pseudomonadati</taxon>
        <taxon>Bacteroidota</taxon>
        <taxon>Flavobacteriia</taxon>
        <taxon>Flavobacteriales</taxon>
        <taxon>Crocinitomicaceae</taxon>
        <taxon>Brumimicrobium</taxon>
    </lineage>
</organism>
<evidence type="ECO:0000313" key="1">
    <source>
        <dbReference type="EMBL" id="RFC53897.1"/>
    </source>
</evidence>
<accession>A0A3E1EWH8</accession>
<dbReference type="EMBL" id="QURB01000006">
    <property type="protein sequence ID" value="RFC53897.1"/>
    <property type="molecule type" value="Genomic_DNA"/>
</dbReference>
<dbReference type="Proteomes" id="UP000257127">
    <property type="component" value="Unassembled WGS sequence"/>
</dbReference>
<evidence type="ECO:0000313" key="2">
    <source>
        <dbReference type="Proteomes" id="UP000257127"/>
    </source>
</evidence>
<proteinExistence type="predicted"/>
<dbReference type="Gene3D" id="3.40.1350.140">
    <property type="entry name" value="MepB-like"/>
    <property type="match status" value="1"/>
</dbReference>
<gene>
    <name evidence="1" type="ORF">DXU93_10135</name>
</gene>
<name>A0A3E1EWH8_9FLAO</name>
<dbReference type="PIRSF" id="PIRSF032285">
    <property type="entry name" value="UCP032285"/>
    <property type="match status" value="1"/>
</dbReference>
<dbReference type="InterPro" id="IPR011235">
    <property type="entry name" value="MepB-like"/>
</dbReference>
<dbReference type="OrthoDB" id="4954833at2"/>
<sequence>MTLKNTISYLELKLSKVTGTRIDINIAEQEGKEYWAHQALYNQKKAIFRKAKSTPTKKGQFVTVWKRNTEGITAPYHDKDDIAYFIILSITENAQGVFTFPKEALLKNKIMASKLHDGKRGFRVYPPWEKDLSSKQAIKTQEWQVQYFSQFDELIK</sequence>
<keyword evidence="2" id="KW-1185">Reference proteome</keyword>
<dbReference type="Pfam" id="PF08877">
    <property type="entry name" value="MepB-like"/>
    <property type="match status" value="1"/>
</dbReference>
<dbReference type="RefSeq" id="WP_116881178.1">
    <property type="nucleotide sequence ID" value="NZ_QURB01000006.1"/>
</dbReference>
<reference evidence="1 2" key="1">
    <citation type="submission" date="2018-08" db="EMBL/GenBank/DDBJ databases">
        <title>The draft genome squence of Brumimicrobium sp. N62.</title>
        <authorList>
            <person name="Du Z.-J."/>
            <person name="Luo H.-R."/>
        </authorList>
    </citation>
    <scope>NUCLEOTIDE SEQUENCE [LARGE SCALE GENOMIC DNA]</scope>
    <source>
        <strain evidence="1 2">N62</strain>
    </source>
</reference>
<protein>
    <submittedName>
        <fullName evidence="1">MepB family protein</fullName>
    </submittedName>
</protein>